<dbReference type="SMART" id="SM00382">
    <property type="entry name" value="AAA"/>
    <property type="match status" value="1"/>
</dbReference>
<organism evidence="5 6">
    <name type="scientific">Spiroplasma apis B31</name>
    <dbReference type="NCBI Taxonomy" id="1276258"/>
    <lineage>
        <taxon>Bacteria</taxon>
        <taxon>Bacillati</taxon>
        <taxon>Mycoplasmatota</taxon>
        <taxon>Mollicutes</taxon>
        <taxon>Entomoplasmatales</taxon>
        <taxon>Spiroplasmataceae</taxon>
        <taxon>Spiroplasma</taxon>
    </lineage>
</organism>
<dbReference type="SUPFAM" id="SSF52540">
    <property type="entry name" value="P-loop containing nucleoside triphosphate hydrolases"/>
    <property type="match status" value="1"/>
</dbReference>
<dbReference type="PANTHER" id="PTHR42939:SF1">
    <property type="entry name" value="ABC TRANSPORTER ATP-BINDING PROTEIN ALBC-RELATED"/>
    <property type="match status" value="1"/>
</dbReference>
<sequence>MEDLIIHFDEYVKKFRNHKIGPLSFGIKKGQFTAILGSSGSGKSVIINTIIGAIKTFHGKVTVNGFSKKSGKHFYGNKDISLYTQLDFSLFEMSAIPYLKQMCLIMGIPKKEIKAKIDYWLKYFDLWKDKTKKLKEYSWGMQNRLSLILCLIKEADVLVLDEPAANLDSFWRNKVRNLLIDYKNAGKTVIMTSHNIDEVNDLIDYYIVVEAGKLLFTGSKLQLDMYSKYKVFFSDEINLPKLKAFLKEKGLKTFKYDEFENSLVIATNTSKEINWVFLYSLKETAPILNLVKLPVNIESIYKALEANAKNNDIIKNLV</sequence>
<dbReference type="RefSeq" id="WP_023789673.1">
    <property type="nucleotide sequence ID" value="NC_022998.1"/>
</dbReference>
<dbReference type="EMBL" id="CP006682">
    <property type="protein sequence ID" value="AHB36513.1"/>
    <property type="molecule type" value="Genomic_DNA"/>
</dbReference>
<dbReference type="GO" id="GO:0016887">
    <property type="term" value="F:ATP hydrolysis activity"/>
    <property type="evidence" value="ECO:0007669"/>
    <property type="project" value="InterPro"/>
</dbReference>
<keyword evidence="2" id="KW-0547">Nucleotide-binding</keyword>
<evidence type="ECO:0000256" key="3">
    <source>
        <dbReference type="ARBA" id="ARBA00022840"/>
    </source>
</evidence>
<dbReference type="PATRIC" id="fig|1276258.3.peg.682"/>
<name>V5RJ80_SPIAP</name>
<dbReference type="STRING" id="1276258.SAPIS_v1c06680"/>
<proteinExistence type="predicted"/>
<dbReference type="eggNOG" id="COG1131">
    <property type="taxonomic scope" value="Bacteria"/>
</dbReference>
<evidence type="ECO:0000256" key="1">
    <source>
        <dbReference type="ARBA" id="ARBA00022448"/>
    </source>
</evidence>
<evidence type="ECO:0000313" key="6">
    <source>
        <dbReference type="Proteomes" id="UP000018550"/>
    </source>
</evidence>
<protein>
    <submittedName>
        <fullName evidence="5">ABC transporter ATP-binding protein</fullName>
    </submittedName>
</protein>
<dbReference type="Proteomes" id="UP000018550">
    <property type="component" value="Chromosome"/>
</dbReference>
<dbReference type="GO" id="GO:0005524">
    <property type="term" value="F:ATP binding"/>
    <property type="evidence" value="ECO:0007669"/>
    <property type="project" value="UniProtKB-KW"/>
</dbReference>
<gene>
    <name evidence="5" type="ORF">SAPIS_v1c06680</name>
</gene>
<dbReference type="AlphaFoldDB" id="V5RJ80"/>
<evidence type="ECO:0000313" key="5">
    <source>
        <dbReference type="EMBL" id="AHB36513.1"/>
    </source>
</evidence>
<dbReference type="InterPro" id="IPR003593">
    <property type="entry name" value="AAA+_ATPase"/>
</dbReference>
<dbReference type="KEGG" id="sapi:SAPIS_v1c06680"/>
<keyword evidence="6" id="KW-1185">Reference proteome</keyword>
<accession>V5RJ80</accession>
<feature type="domain" description="ABC transporter" evidence="4">
    <location>
        <begin position="1"/>
        <end position="236"/>
    </location>
</feature>
<reference evidence="5 6" key="1">
    <citation type="journal article" date="2014" name="Genome Announc.">
        <title>Complete Genome Sequence of Spiroplasma apis B31T (ATCC 33834), a Bacterium Associated with May Disease of Honeybees (Apis mellifera).</title>
        <authorList>
            <person name="Ku C."/>
            <person name="Lo W.S."/>
            <person name="Chen L.L."/>
            <person name="Kuo C.H."/>
        </authorList>
    </citation>
    <scope>NUCLEOTIDE SEQUENCE [LARGE SCALE GENOMIC DNA]</scope>
    <source>
        <strain evidence="5">B31</strain>
    </source>
</reference>
<dbReference type="PANTHER" id="PTHR42939">
    <property type="entry name" value="ABC TRANSPORTER ATP-BINDING PROTEIN ALBC-RELATED"/>
    <property type="match status" value="1"/>
</dbReference>
<keyword evidence="3 5" id="KW-0067">ATP-binding</keyword>
<dbReference type="Gene3D" id="3.40.50.300">
    <property type="entry name" value="P-loop containing nucleotide triphosphate hydrolases"/>
    <property type="match status" value="1"/>
</dbReference>
<dbReference type="Pfam" id="PF00005">
    <property type="entry name" value="ABC_tran"/>
    <property type="match status" value="1"/>
</dbReference>
<dbReference type="InterPro" id="IPR051782">
    <property type="entry name" value="ABC_Transporter_VariousFunc"/>
</dbReference>
<keyword evidence="1" id="KW-0813">Transport</keyword>
<dbReference type="InterPro" id="IPR003439">
    <property type="entry name" value="ABC_transporter-like_ATP-bd"/>
</dbReference>
<dbReference type="HOGENOM" id="CLU_000604_1_2_14"/>
<dbReference type="PROSITE" id="PS50893">
    <property type="entry name" value="ABC_TRANSPORTER_2"/>
    <property type="match status" value="1"/>
</dbReference>
<evidence type="ECO:0000259" key="4">
    <source>
        <dbReference type="PROSITE" id="PS50893"/>
    </source>
</evidence>
<evidence type="ECO:0000256" key="2">
    <source>
        <dbReference type="ARBA" id="ARBA00022741"/>
    </source>
</evidence>
<dbReference type="OrthoDB" id="9779029at2"/>
<dbReference type="InterPro" id="IPR027417">
    <property type="entry name" value="P-loop_NTPase"/>
</dbReference>